<evidence type="ECO:0000313" key="4">
    <source>
        <dbReference type="WBParaSite" id="jg24484"/>
    </source>
</evidence>
<keyword evidence="2" id="KW-1133">Transmembrane helix</keyword>
<name>A0A915DXE8_9BILA</name>
<accession>A0A915DXE8</accession>
<keyword evidence="3" id="KW-1185">Reference proteome</keyword>
<keyword evidence="2" id="KW-0812">Transmembrane</keyword>
<evidence type="ECO:0000256" key="1">
    <source>
        <dbReference type="SAM" id="MobiDB-lite"/>
    </source>
</evidence>
<feature type="region of interest" description="Disordered" evidence="1">
    <location>
        <begin position="107"/>
        <end position="136"/>
    </location>
</feature>
<proteinExistence type="predicted"/>
<feature type="transmembrane region" description="Helical" evidence="2">
    <location>
        <begin position="20"/>
        <end position="40"/>
    </location>
</feature>
<reference evidence="4" key="1">
    <citation type="submission" date="2022-11" db="UniProtKB">
        <authorList>
            <consortium name="WormBaseParasite"/>
        </authorList>
    </citation>
    <scope>IDENTIFICATION</scope>
</reference>
<dbReference type="WBParaSite" id="jg24484">
    <property type="protein sequence ID" value="jg24484"/>
    <property type="gene ID" value="jg24484"/>
</dbReference>
<dbReference type="Proteomes" id="UP000887574">
    <property type="component" value="Unplaced"/>
</dbReference>
<keyword evidence="2" id="KW-0472">Membrane</keyword>
<dbReference type="AlphaFoldDB" id="A0A915DXE8"/>
<protein>
    <submittedName>
        <fullName evidence="4">Uncharacterized protein</fullName>
    </submittedName>
</protein>
<evidence type="ECO:0000256" key="2">
    <source>
        <dbReference type="SAM" id="Phobius"/>
    </source>
</evidence>
<feature type="compositionally biased region" description="Low complexity" evidence="1">
    <location>
        <begin position="107"/>
        <end position="130"/>
    </location>
</feature>
<evidence type="ECO:0000313" key="3">
    <source>
        <dbReference type="Proteomes" id="UP000887574"/>
    </source>
</evidence>
<organism evidence="3 4">
    <name type="scientific">Ditylenchus dipsaci</name>
    <dbReference type="NCBI Taxonomy" id="166011"/>
    <lineage>
        <taxon>Eukaryota</taxon>
        <taxon>Metazoa</taxon>
        <taxon>Ecdysozoa</taxon>
        <taxon>Nematoda</taxon>
        <taxon>Chromadorea</taxon>
        <taxon>Rhabditida</taxon>
        <taxon>Tylenchina</taxon>
        <taxon>Tylenchomorpha</taxon>
        <taxon>Sphaerularioidea</taxon>
        <taxon>Anguinidae</taxon>
        <taxon>Anguininae</taxon>
        <taxon>Ditylenchus</taxon>
    </lineage>
</organism>
<sequence length="199" mass="21808">MKLTLAIRHLHQYSMNMSFLNYVAIVVVFMAFFAFEPAVVRKTCGTQPCKNASYICVKAKCENDIYSDSCIENAAIMQAACEMACALAFSSLTECKMSGENNGSDITTISSSSDSTASSDSSDSTASSDSSDSKGFEDNNSLLCLYGLVSSILFIQLTIHCGKLGGPMHRYFSKWKRCRLLSKSESAGVYQLFIMNTWN</sequence>